<protein>
    <submittedName>
        <fullName evidence="2">Uncharacterized protein</fullName>
    </submittedName>
</protein>
<keyword evidence="1" id="KW-0175">Coiled coil</keyword>
<evidence type="ECO:0000313" key="3">
    <source>
        <dbReference type="Proteomes" id="UP000483820"/>
    </source>
</evidence>
<gene>
    <name evidence="2" type="ORF">GCK72_020763</name>
</gene>
<dbReference type="GeneID" id="78777007"/>
<name>A0A6A5GHP9_CAERE</name>
<dbReference type="RefSeq" id="XP_053582695.1">
    <property type="nucleotide sequence ID" value="XM_053733782.1"/>
</dbReference>
<accession>A0A6A5GHP9</accession>
<comment type="caution">
    <text evidence="2">The sequence shown here is derived from an EMBL/GenBank/DDBJ whole genome shotgun (WGS) entry which is preliminary data.</text>
</comment>
<dbReference type="Proteomes" id="UP000483820">
    <property type="component" value="Chromosome V"/>
</dbReference>
<reference evidence="2 3" key="1">
    <citation type="submission" date="2019-12" db="EMBL/GenBank/DDBJ databases">
        <title>Chromosome-level assembly of the Caenorhabditis remanei genome.</title>
        <authorList>
            <person name="Teterina A.A."/>
            <person name="Willis J.H."/>
            <person name="Phillips P.C."/>
        </authorList>
    </citation>
    <scope>NUCLEOTIDE SEQUENCE [LARGE SCALE GENOMIC DNA]</scope>
    <source>
        <strain evidence="2 3">PX506</strain>
        <tissue evidence="2">Whole organism</tissue>
    </source>
</reference>
<feature type="coiled-coil region" evidence="1">
    <location>
        <begin position="17"/>
        <end position="124"/>
    </location>
</feature>
<proteinExistence type="predicted"/>
<dbReference type="KEGG" id="crq:GCK72_020763"/>
<evidence type="ECO:0000313" key="2">
    <source>
        <dbReference type="EMBL" id="KAF1754203.1"/>
    </source>
</evidence>
<dbReference type="EMBL" id="WUAV01000005">
    <property type="protein sequence ID" value="KAF1754203.1"/>
    <property type="molecule type" value="Genomic_DNA"/>
</dbReference>
<dbReference type="CTD" id="78777007"/>
<sequence>MLGSLGLDEDSVKQKIIDDLRKELRECKKTLKKEQDQKIKELDDILKKTKEESEAKLAKIEKENKILKKEQANELIIHQQEMSILDEEYQEEMEKRNRQKEELKKQLEEEKKKYHALEQKQLNEFSTELTEALNRQITLDASDRVLEQFVNITKTVQDASESLKRIEGYCSNESPGYFEGAIDNELHELKELKSNFNAHFFQFQQVARFQQKKNEQNAHQEILNVCESYLQKFEESMMNESLSELCLHLPTAIENKETFEIEELRKKAEKLSEEMKITRDEVQIELEAICASDSPKEHQGRVCLELNEINTMKSMFKFQVSNIQQHMNESSANPEAVKICKNYLHELKEPMGSNQLYAICAFLQSDFANGNIKKIQSYGNEAGSLAQKLKTIQIIRDLDLGNIRMRNVESTMNCVELKD</sequence>
<evidence type="ECO:0000256" key="1">
    <source>
        <dbReference type="SAM" id="Coils"/>
    </source>
</evidence>
<organism evidence="2 3">
    <name type="scientific">Caenorhabditis remanei</name>
    <name type="common">Caenorhabditis vulgaris</name>
    <dbReference type="NCBI Taxonomy" id="31234"/>
    <lineage>
        <taxon>Eukaryota</taxon>
        <taxon>Metazoa</taxon>
        <taxon>Ecdysozoa</taxon>
        <taxon>Nematoda</taxon>
        <taxon>Chromadorea</taxon>
        <taxon>Rhabditida</taxon>
        <taxon>Rhabditina</taxon>
        <taxon>Rhabditomorpha</taxon>
        <taxon>Rhabditoidea</taxon>
        <taxon>Rhabditidae</taxon>
        <taxon>Peloderinae</taxon>
        <taxon>Caenorhabditis</taxon>
    </lineage>
</organism>
<dbReference type="AlphaFoldDB" id="A0A6A5GHP9"/>
<feature type="coiled-coil region" evidence="1">
    <location>
        <begin position="254"/>
        <end position="288"/>
    </location>
</feature>